<dbReference type="Proteomes" id="UP000325440">
    <property type="component" value="Unassembled WGS sequence"/>
</dbReference>
<proteinExistence type="predicted"/>
<evidence type="ECO:0000259" key="1">
    <source>
        <dbReference type="Pfam" id="PF23672"/>
    </source>
</evidence>
<feature type="domain" description="DUF7153" evidence="1">
    <location>
        <begin position="62"/>
        <end position="230"/>
    </location>
</feature>
<sequence>MENGSLQSSATFKLNIISQPKHPNGRRPLNLFSFITATARDGSQVTEKRLRDISEELKDKLIKGTALKCKEKNVVYPIIHFTEDRNSLMSVLQDQKELNEHFKLHEGVYREIKSIECEDGNGPFVTTSASVSYIVSGFKILDTSFVEVMIESWKDWTGARHIYLHIPYELGLQRISLLKKVAPDSLNSFTYVVLAECLNVNTEEKKMILLDFVQRMRVEKFLSGYLSVYELHKT</sequence>
<dbReference type="InterPro" id="IPR055577">
    <property type="entry name" value="DUF7153"/>
</dbReference>
<dbReference type="OrthoDB" id="6381584at2759"/>
<keyword evidence="3" id="KW-1185">Reference proteome</keyword>
<dbReference type="EMBL" id="CABPRJ010002368">
    <property type="protein sequence ID" value="VVC43213.1"/>
    <property type="molecule type" value="Genomic_DNA"/>
</dbReference>
<protein>
    <recommendedName>
        <fullName evidence="1">DUF7153 domain-containing protein</fullName>
    </recommendedName>
</protein>
<organism evidence="2 3">
    <name type="scientific">Cinara cedri</name>
    <dbReference type="NCBI Taxonomy" id="506608"/>
    <lineage>
        <taxon>Eukaryota</taxon>
        <taxon>Metazoa</taxon>
        <taxon>Ecdysozoa</taxon>
        <taxon>Arthropoda</taxon>
        <taxon>Hexapoda</taxon>
        <taxon>Insecta</taxon>
        <taxon>Pterygota</taxon>
        <taxon>Neoptera</taxon>
        <taxon>Paraneoptera</taxon>
        <taxon>Hemiptera</taxon>
        <taxon>Sternorrhyncha</taxon>
        <taxon>Aphidomorpha</taxon>
        <taxon>Aphidoidea</taxon>
        <taxon>Aphididae</taxon>
        <taxon>Lachninae</taxon>
        <taxon>Cinara</taxon>
    </lineage>
</organism>
<dbReference type="PANTHER" id="PTHR22198:SF1">
    <property type="entry name" value="FERM DOMAIN-CONTAINING PROTEIN"/>
    <property type="match status" value="1"/>
</dbReference>
<dbReference type="Pfam" id="PF23672">
    <property type="entry name" value="DUF7153"/>
    <property type="match status" value="1"/>
</dbReference>
<name>A0A5E4NHP6_9HEMI</name>
<gene>
    <name evidence="2" type="ORF">CINCED_3A000130</name>
</gene>
<dbReference type="PANTHER" id="PTHR22198">
    <property type="entry name" value="FERM DOMAIN-CONTAINING PROTEIN"/>
    <property type="match status" value="1"/>
</dbReference>
<reference evidence="2 3" key="1">
    <citation type="submission" date="2019-08" db="EMBL/GenBank/DDBJ databases">
        <authorList>
            <person name="Alioto T."/>
            <person name="Alioto T."/>
            <person name="Gomez Garrido J."/>
        </authorList>
    </citation>
    <scope>NUCLEOTIDE SEQUENCE [LARGE SCALE GENOMIC DNA]</scope>
</reference>
<evidence type="ECO:0000313" key="2">
    <source>
        <dbReference type="EMBL" id="VVC43213.1"/>
    </source>
</evidence>
<dbReference type="AlphaFoldDB" id="A0A5E4NHP6"/>
<accession>A0A5E4NHP6</accession>
<evidence type="ECO:0000313" key="3">
    <source>
        <dbReference type="Proteomes" id="UP000325440"/>
    </source>
</evidence>